<accession>A0A346XYF8</accession>
<dbReference type="GO" id="GO:0005524">
    <property type="term" value="F:ATP binding"/>
    <property type="evidence" value="ECO:0007669"/>
    <property type="project" value="UniProtKB-UniRule"/>
</dbReference>
<evidence type="ECO:0000256" key="6">
    <source>
        <dbReference type="ARBA" id="ARBA00022840"/>
    </source>
</evidence>
<dbReference type="RefSeq" id="WP_114591771.1">
    <property type="nucleotide sequence ID" value="NZ_CP031165.1"/>
</dbReference>
<keyword evidence="5 10" id="KW-0418">Kinase</keyword>
<feature type="binding site" evidence="7">
    <location>
        <position position="42"/>
    </location>
    <ligand>
        <name>ATP</name>
        <dbReference type="ChEBI" id="CHEBI:30616"/>
    </ligand>
</feature>
<dbReference type="SUPFAM" id="SSF56112">
    <property type="entry name" value="Protein kinase-like (PK-like)"/>
    <property type="match status" value="1"/>
</dbReference>
<feature type="compositionally biased region" description="Low complexity" evidence="8">
    <location>
        <begin position="438"/>
        <end position="450"/>
    </location>
</feature>
<keyword evidence="4 7" id="KW-0547">Nucleotide-binding</keyword>
<dbReference type="InterPro" id="IPR017441">
    <property type="entry name" value="Protein_kinase_ATP_BS"/>
</dbReference>
<name>A0A346XYF8_9ACTN</name>
<sequence length="628" mass="66301">MAPEPIDLGIEDLADAVEVGAGGFGTVYKARQESLRRDVAVKMVTSTVKDRKVRIRFEREIQAMGMLSGHPNIVTVYDSGFTSNGQPYILMDFMDQGSLADRLESDTTLPWADVLEIMVKVCGALETAHQAGILHRDIKPENVLVSAYGEPKLGDFGIARLKGGPETGTSSLTASIEHVSPELLEAKAPGVPSDIYALGSTMYKLLVGRAAFLKPEDESIVPALTRIRDEPVPNLRERGVPDPVAGIVERSMAKDPAARFSSAAEMGRALRTAQRQLGLSVTPLPIREEEAAAARDATRTINTDDLASSIDDIRAQAGLPSGPVTHSGPQGVAGPPSQPGLVPGPRTGPVGPQGPQSGPPRQPTGPVGYQQPQHQSGPQPFRGPGPAPAYQQPAPPSSGGNGRTLAIVGGIVGLAVVVGIGVAVAVSGGGDPDPEPTVPVTPTAPVTDPVTEPEPGPTTEDEPPEYVYENLVDDTGTITIQAPRPWTDVDGGPWMEDGNPIGRQITAAPDLAAFRGSWNVPGVIFGVSEQLATSFTPETLLDAFSFAEQCDYQGRTDYSDQAYTGFRDDYVDCSGTDTDYTVVAAWPPAADVLLLVQFQQVDDRDEVALETALNSFFIPPTATEDPGQ</sequence>
<evidence type="ECO:0000259" key="9">
    <source>
        <dbReference type="PROSITE" id="PS50011"/>
    </source>
</evidence>
<dbReference type="InterPro" id="IPR011009">
    <property type="entry name" value="Kinase-like_dom_sf"/>
</dbReference>
<evidence type="ECO:0000256" key="1">
    <source>
        <dbReference type="ARBA" id="ARBA00012513"/>
    </source>
</evidence>
<dbReference type="KEGG" id="euz:DVS28_a2575"/>
<dbReference type="Gene3D" id="1.10.510.10">
    <property type="entry name" value="Transferase(Phosphotransferase) domain 1"/>
    <property type="match status" value="1"/>
</dbReference>
<evidence type="ECO:0000256" key="8">
    <source>
        <dbReference type="SAM" id="MobiDB-lite"/>
    </source>
</evidence>
<keyword evidence="6 7" id="KW-0067">ATP-binding</keyword>
<dbReference type="OrthoDB" id="9762169at2"/>
<dbReference type="EMBL" id="CP031165">
    <property type="protein sequence ID" value="AXV07255.1"/>
    <property type="molecule type" value="Genomic_DNA"/>
</dbReference>
<dbReference type="SMART" id="SM00220">
    <property type="entry name" value="S_TKc"/>
    <property type="match status" value="1"/>
</dbReference>
<reference evidence="10 11" key="1">
    <citation type="submission" date="2018-09" db="EMBL/GenBank/DDBJ databases">
        <title>Complete genome sequence of Euzebya sp. DY32-46 isolated from seawater of Pacific Ocean.</title>
        <authorList>
            <person name="Xu L."/>
            <person name="Wu Y.-H."/>
            <person name="Xu X.-W."/>
        </authorList>
    </citation>
    <scope>NUCLEOTIDE SEQUENCE [LARGE SCALE GENOMIC DNA]</scope>
    <source>
        <strain evidence="10 11">DY32-46</strain>
    </source>
</reference>
<evidence type="ECO:0000256" key="5">
    <source>
        <dbReference type="ARBA" id="ARBA00022777"/>
    </source>
</evidence>
<proteinExistence type="predicted"/>
<keyword evidence="3" id="KW-0808">Transferase</keyword>
<dbReference type="PANTHER" id="PTHR43289">
    <property type="entry name" value="MITOGEN-ACTIVATED PROTEIN KINASE KINASE KINASE 20-RELATED"/>
    <property type="match status" value="1"/>
</dbReference>
<evidence type="ECO:0000313" key="10">
    <source>
        <dbReference type="EMBL" id="AXV07255.1"/>
    </source>
</evidence>
<protein>
    <recommendedName>
        <fullName evidence="1">non-specific serine/threonine protein kinase</fullName>
        <ecNumber evidence="1">2.7.11.1</ecNumber>
    </recommendedName>
</protein>
<evidence type="ECO:0000256" key="7">
    <source>
        <dbReference type="PROSITE-ProRule" id="PRU10141"/>
    </source>
</evidence>
<dbReference type="InterPro" id="IPR000719">
    <property type="entry name" value="Prot_kinase_dom"/>
</dbReference>
<evidence type="ECO:0000256" key="4">
    <source>
        <dbReference type="ARBA" id="ARBA00022741"/>
    </source>
</evidence>
<dbReference type="Gene3D" id="3.30.200.20">
    <property type="entry name" value="Phosphorylase Kinase, domain 1"/>
    <property type="match status" value="1"/>
</dbReference>
<feature type="region of interest" description="Disordered" evidence="8">
    <location>
        <begin position="428"/>
        <end position="464"/>
    </location>
</feature>
<dbReference type="CDD" id="cd14014">
    <property type="entry name" value="STKc_PknB_like"/>
    <property type="match status" value="1"/>
</dbReference>
<dbReference type="Proteomes" id="UP000264006">
    <property type="component" value="Chromosome"/>
</dbReference>
<dbReference type="PROSITE" id="PS00107">
    <property type="entry name" value="PROTEIN_KINASE_ATP"/>
    <property type="match status" value="1"/>
</dbReference>
<keyword evidence="2 10" id="KW-0723">Serine/threonine-protein kinase</keyword>
<feature type="region of interest" description="Disordered" evidence="8">
    <location>
        <begin position="316"/>
        <end position="401"/>
    </location>
</feature>
<keyword evidence="11" id="KW-1185">Reference proteome</keyword>
<dbReference type="EC" id="2.7.11.1" evidence="1"/>
<dbReference type="InterPro" id="IPR008271">
    <property type="entry name" value="Ser/Thr_kinase_AS"/>
</dbReference>
<organism evidence="10 11">
    <name type="scientific">Euzebya pacifica</name>
    <dbReference type="NCBI Taxonomy" id="1608957"/>
    <lineage>
        <taxon>Bacteria</taxon>
        <taxon>Bacillati</taxon>
        <taxon>Actinomycetota</taxon>
        <taxon>Nitriliruptoria</taxon>
        <taxon>Euzebyales</taxon>
    </lineage>
</organism>
<gene>
    <name evidence="10" type="ORF">DVS28_a2575</name>
</gene>
<dbReference type="GO" id="GO:0004674">
    <property type="term" value="F:protein serine/threonine kinase activity"/>
    <property type="evidence" value="ECO:0007669"/>
    <property type="project" value="UniProtKB-KW"/>
</dbReference>
<dbReference type="PANTHER" id="PTHR43289:SF6">
    <property type="entry name" value="SERINE_THREONINE-PROTEIN KINASE NEKL-3"/>
    <property type="match status" value="1"/>
</dbReference>
<dbReference type="AlphaFoldDB" id="A0A346XYF8"/>
<evidence type="ECO:0000256" key="2">
    <source>
        <dbReference type="ARBA" id="ARBA00022527"/>
    </source>
</evidence>
<dbReference type="PROSITE" id="PS00108">
    <property type="entry name" value="PROTEIN_KINASE_ST"/>
    <property type="match status" value="1"/>
</dbReference>
<evidence type="ECO:0000256" key="3">
    <source>
        <dbReference type="ARBA" id="ARBA00022679"/>
    </source>
</evidence>
<evidence type="ECO:0000313" key="11">
    <source>
        <dbReference type="Proteomes" id="UP000264006"/>
    </source>
</evidence>
<feature type="domain" description="Protein kinase" evidence="9">
    <location>
        <begin position="13"/>
        <end position="271"/>
    </location>
</feature>
<dbReference type="PROSITE" id="PS50011">
    <property type="entry name" value="PROTEIN_KINASE_DOM"/>
    <property type="match status" value="1"/>
</dbReference>
<dbReference type="Pfam" id="PF00069">
    <property type="entry name" value="Pkinase"/>
    <property type="match status" value="1"/>
</dbReference>